<feature type="signal peptide" evidence="3">
    <location>
        <begin position="1"/>
        <end position="16"/>
    </location>
</feature>
<keyword evidence="2" id="KW-0472">Membrane</keyword>
<dbReference type="Proteomes" id="UP001610446">
    <property type="component" value="Unassembled WGS sequence"/>
</dbReference>
<protein>
    <submittedName>
        <fullName evidence="4">Uncharacterized protein</fullName>
    </submittedName>
</protein>
<reference evidence="4 5" key="1">
    <citation type="submission" date="2024-07" db="EMBL/GenBank/DDBJ databases">
        <title>Section-level genome sequencing and comparative genomics of Aspergillus sections Usti and Cavernicolus.</title>
        <authorList>
            <consortium name="Lawrence Berkeley National Laboratory"/>
            <person name="Nybo J.L."/>
            <person name="Vesth T.C."/>
            <person name="Theobald S."/>
            <person name="Frisvad J.C."/>
            <person name="Larsen T.O."/>
            <person name="Kjaerboelling I."/>
            <person name="Rothschild-Mancinelli K."/>
            <person name="Lyhne E.K."/>
            <person name="Kogle M.E."/>
            <person name="Barry K."/>
            <person name="Clum A."/>
            <person name="Na H."/>
            <person name="Ledsgaard L."/>
            <person name="Lin J."/>
            <person name="Lipzen A."/>
            <person name="Kuo A."/>
            <person name="Riley R."/>
            <person name="Mondo S."/>
            <person name="Labutti K."/>
            <person name="Haridas S."/>
            <person name="Pangalinan J."/>
            <person name="Salamov A.A."/>
            <person name="Simmons B.A."/>
            <person name="Magnuson J.K."/>
            <person name="Chen J."/>
            <person name="Drula E."/>
            <person name="Henrissat B."/>
            <person name="Wiebenga A."/>
            <person name="Lubbers R.J."/>
            <person name="Gomes A.C."/>
            <person name="Makela M.R."/>
            <person name="Stajich J."/>
            <person name="Grigoriev I.V."/>
            <person name="Mortensen U.H."/>
            <person name="De Vries R.P."/>
            <person name="Baker S.E."/>
            <person name="Andersen M.R."/>
        </authorList>
    </citation>
    <scope>NUCLEOTIDE SEQUENCE [LARGE SCALE GENOMIC DNA]</scope>
    <source>
        <strain evidence="4 5">CBS 123904</strain>
    </source>
</reference>
<evidence type="ECO:0000256" key="3">
    <source>
        <dbReference type="SAM" id="SignalP"/>
    </source>
</evidence>
<gene>
    <name evidence="4" type="ORF">BJY01DRAFT_225904</name>
</gene>
<evidence type="ECO:0000256" key="1">
    <source>
        <dbReference type="SAM" id="MobiDB-lite"/>
    </source>
</evidence>
<name>A0ABR4IX44_9EURO</name>
<comment type="caution">
    <text evidence="4">The sequence shown here is derived from an EMBL/GenBank/DDBJ whole genome shotgun (WGS) entry which is preliminary data.</text>
</comment>
<dbReference type="EMBL" id="JBFXLU010000261">
    <property type="protein sequence ID" value="KAL2832341.1"/>
    <property type="molecule type" value="Genomic_DNA"/>
</dbReference>
<feature type="chain" id="PRO_5046854234" evidence="3">
    <location>
        <begin position="17"/>
        <end position="72"/>
    </location>
</feature>
<evidence type="ECO:0000256" key="2">
    <source>
        <dbReference type="SAM" id="Phobius"/>
    </source>
</evidence>
<sequence length="72" mass="8375">MISWLGFFLWFGLAMAYFSLPGLLIMPTLEVSYSLLLNYLKHPRCYEGPNKRGDEGRVDHQHQPWMGGPFRS</sequence>
<feature type="compositionally biased region" description="Basic and acidic residues" evidence="1">
    <location>
        <begin position="51"/>
        <end position="62"/>
    </location>
</feature>
<keyword evidence="2" id="KW-0812">Transmembrane</keyword>
<keyword evidence="3" id="KW-0732">Signal</keyword>
<feature type="transmembrane region" description="Helical" evidence="2">
    <location>
        <begin position="7"/>
        <end position="29"/>
    </location>
</feature>
<proteinExistence type="predicted"/>
<keyword evidence="5" id="KW-1185">Reference proteome</keyword>
<accession>A0ABR4IX44</accession>
<organism evidence="4 5">
    <name type="scientific">Aspergillus pseudoustus</name>
    <dbReference type="NCBI Taxonomy" id="1810923"/>
    <lineage>
        <taxon>Eukaryota</taxon>
        <taxon>Fungi</taxon>
        <taxon>Dikarya</taxon>
        <taxon>Ascomycota</taxon>
        <taxon>Pezizomycotina</taxon>
        <taxon>Eurotiomycetes</taxon>
        <taxon>Eurotiomycetidae</taxon>
        <taxon>Eurotiales</taxon>
        <taxon>Aspergillaceae</taxon>
        <taxon>Aspergillus</taxon>
        <taxon>Aspergillus subgen. Nidulantes</taxon>
    </lineage>
</organism>
<evidence type="ECO:0000313" key="4">
    <source>
        <dbReference type="EMBL" id="KAL2832341.1"/>
    </source>
</evidence>
<evidence type="ECO:0000313" key="5">
    <source>
        <dbReference type="Proteomes" id="UP001610446"/>
    </source>
</evidence>
<keyword evidence="2" id="KW-1133">Transmembrane helix</keyword>
<feature type="region of interest" description="Disordered" evidence="1">
    <location>
        <begin position="51"/>
        <end position="72"/>
    </location>
</feature>